<evidence type="ECO:0000256" key="3">
    <source>
        <dbReference type="ARBA" id="ARBA00023054"/>
    </source>
</evidence>
<dbReference type="GO" id="GO:0030496">
    <property type="term" value="C:midbody"/>
    <property type="evidence" value="ECO:0007669"/>
    <property type="project" value="Ensembl"/>
</dbReference>
<dbReference type="GeneTree" id="ENSGT00390000000560"/>
<dbReference type="GO" id="GO:0032456">
    <property type="term" value="P:endocytic recycling"/>
    <property type="evidence" value="ECO:0007669"/>
    <property type="project" value="Ensembl"/>
</dbReference>
<dbReference type="FunCoup" id="G1P2A6">
    <property type="interactions" value="2874"/>
</dbReference>
<dbReference type="Proteomes" id="UP000001074">
    <property type="component" value="Unassembled WGS sequence"/>
</dbReference>
<dbReference type="InterPro" id="IPR026757">
    <property type="entry name" value="ENTR1"/>
</dbReference>
<dbReference type="GO" id="GO:0036064">
    <property type="term" value="C:ciliary basal body"/>
    <property type="evidence" value="ECO:0007669"/>
    <property type="project" value="Ensembl"/>
</dbReference>
<dbReference type="GO" id="GO:0055037">
    <property type="term" value="C:recycling endosome"/>
    <property type="evidence" value="ECO:0007669"/>
    <property type="project" value="Ensembl"/>
</dbReference>
<dbReference type="STRING" id="59463.ENSMLUP00000003990"/>
<sequence>KGKCTKQGPPGAQEIHFGDEKLADLEEANPFFFKEFLKTKNLSLLKRTRTTAGFIRRKPRGTAWASTAAPCPRFSLEFQQPFFKDPLGPSDLLDQDEDEDGWNGAYLPSTVEQTHLRVWTSTSPCSTYISFFSSPSELAGPKPLSLWALSDSDSRVSPVASPSADFVAHGECEALKDENSKLRRKLTEVQSFFEMQTEMVRTLEQKLEAKMIKDESDYHDLESVVQQVEQNLELMTKHAVKAEIHVMNLKQVINLLQAQVSNFKSENEALRSGQGASLTVVKQNTHVALQNLCMVMSNAHTSIKQLVSGAETLNLVAEILTSIDRISEINEVGEE</sequence>
<reference evidence="5 6" key="1">
    <citation type="journal article" date="2011" name="Nature">
        <title>A high-resolution map of human evolutionary constraint using 29 mammals.</title>
        <authorList>
            <person name="Lindblad-Toh K."/>
            <person name="Garber M."/>
            <person name="Zuk O."/>
            <person name="Lin M.F."/>
            <person name="Parker B.J."/>
            <person name="Washietl S."/>
            <person name="Kheradpour P."/>
            <person name="Ernst J."/>
            <person name="Jordan G."/>
            <person name="Mauceli E."/>
            <person name="Ward L.D."/>
            <person name="Lowe C.B."/>
            <person name="Holloway A.K."/>
            <person name="Clamp M."/>
            <person name="Gnerre S."/>
            <person name="Alfoldi J."/>
            <person name="Beal K."/>
            <person name="Chang J."/>
            <person name="Clawson H."/>
            <person name="Cuff J."/>
            <person name="Di Palma F."/>
            <person name="Fitzgerald S."/>
            <person name="Flicek P."/>
            <person name="Guttman M."/>
            <person name="Hubisz M.J."/>
            <person name="Jaffe D.B."/>
            <person name="Jungreis I."/>
            <person name="Kent W.J."/>
            <person name="Kostka D."/>
            <person name="Lara M."/>
            <person name="Martins A.L."/>
            <person name="Massingham T."/>
            <person name="Moltke I."/>
            <person name="Raney B.J."/>
            <person name="Rasmussen M.D."/>
            <person name="Robinson J."/>
            <person name="Stark A."/>
            <person name="Vilella A.J."/>
            <person name="Wen J."/>
            <person name="Xie X."/>
            <person name="Zody M.C."/>
            <person name="Baldwin J."/>
            <person name="Bloom T."/>
            <person name="Chin C.W."/>
            <person name="Heiman D."/>
            <person name="Nicol R."/>
            <person name="Nusbaum C."/>
            <person name="Young S."/>
            <person name="Wilkinson J."/>
            <person name="Worley K.C."/>
            <person name="Kovar C.L."/>
            <person name="Muzny D.M."/>
            <person name="Gibbs R.A."/>
            <person name="Cree A."/>
            <person name="Dihn H.H."/>
            <person name="Fowler G."/>
            <person name="Jhangiani S."/>
            <person name="Joshi V."/>
            <person name="Lee S."/>
            <person name="Lewis L.R."/>
            <person name="Nazareth L.V."/>
            <person name="Okwuonu G."/>
            <person name="Santibanez J."/>
            <person name="Warren W.C."/>
            <person name="Mardis E.R."/>
            <person name="Weinstock G.M."/>
            <person name="Wilson R.K."/>
            <person name="Delehaunty K."/>
            <person name="Dooling D."/>
            <person name="Fronik C."/>
            <person name="Fulton L."/>
            <person name="Fulton B."/>
            <person name="Graves T."/>
            <person name="Minx P."/>
            <person name="Sodergren E."/>
            <person name="Birney E."/>
            <person name="Margulies E.H."/>
            <person name="Herrero J."/>
            <person name="Green E.D."/>
            <person name="Haussler D."/>
            <person name="Siepel A."/>
            <person name="Goldman N."/>
            <person name="Pollard K.S."/>
            <person name="Pedersen J.S."/>
            <person name="Lander E.S."/>
            <person name="Kellis M."/>
        </authorList>
    </citation>
    <scope>NUCLEOTIDE SEQUENCE [LARGE SCALE GENOMIC DNA]</scope>
</reference>
<dbReference type="GO" id="GO:0005769">
    <property type="term" value="C:early endosome"/>
    <property type="evidence" value="ECO:0007669"/>
    <property type="project" value="Ensembl"/>
</dbReference>
<dbReference type="GO" id="GO:1903566">
    <property type="term" value="P:positive regulation of protein localization to cilium"/>
    <property type="evidence" value="ECO:0007669"/>
    <property type="project" value="Ensembl"/>
</dbReference>
<dbReference type="PANTHER" id="PTHR31259">
    <property type="entry name" value="ENDOSOME-ASSOCIATED TRAFFICKING REGULATOR 1"/>
    <property type="match status" value="1"/>
</dbReference>
<dbReference type="OMA" id="WSGSYHP"/>
<dbReference type="PANTHER" id="PTHR31259:SF3">
    <property type="entry name" value="ENDOSOME-ASSOCIATED-TRAFFICKING REGULATOR 1"/>
    <property type="match status" value="1"/>
</dbReference>
<accession>G1P2A6</accession>
<dbReference type="GO" id="GO:0030904">
    <property type="term" value="C:retromer complex"/>
    <property type="evidence" value="ECO:0007669"/>
    <property type="project" value="Ensembl"/>
</dbReference>
<keyword evidence="6" id="KW-1185">Reference proteome</keyword>
<dbReference type="eggNOG" id="ENOG502QUJK">
    <property type="taxonomic scope" value="Eukaryota"/>
</dbReference>
<dbReference type="HOGENOM" id="CLU_051353_0_0_1"/>
<protein>
    <recommendedName>
        <fullName evidence="2">Endosome-associated-trafficking regulator 1</fullName>
    </recommendedName>
</protein>
<organism evidence="5 6">
    <name type="scientific">Myotis lucifugus</name>
    <name type="common">Little brown bat</name>
    <dbReference type="NCBI Taxonomy" id="59463"/>
    <lineage>
        <taxon>Eukaryota</taxon>
        <taxon>Metazoa</taxon>
        <taxon>Chordata</taxon>
        <taxon>Craniata</taxon>
        <taxon>Vertebrata</taxon>
        <taxon>Euteleostomi</taxon>
        <taxon>Mammalia</taxon>
        <taxon>Eutheria</taxon>
        <taxon>Laurasiatheria</taxon>
        <taxon>Chiroptera</taxon>
        <taxon>Yangochiroptera</taxon>
        <taxon>Vespertilionidae</taxon>
        <taxon>Myotis</taxon>
    </lineage>
</organism>
<dbReference type="GO" id="GO:0032465">
    <property type="term" value="P:regulation of cytokinesis"/>
    <property type="evidence" value="ECO:0007669"/>
    <property type="project" value="Ensembl"/>
</dbReference>
<evidence type="ECO:0000256" key="2">
    <source>
        <dbReference type="ARBA" id="ARBA00016007"/>
    </source>
</evidence>
<proteinExistence type="inferred from homology"/>
<reference evidence="5" key="2">
    <citation type="submission" date="2025-08" db="UniProtKB">
        <authorList>
            <consortium name="Ensembl"/>
        </authorList>
    </citation>
    <scope>IDENTIFICATION</scope>
</reference>
<comment type="similarity">
    <text evidence="1">Belongs to the ENTR1 family.</text>
</comment>
<dbReference type="GO" id="GO:0005813">
    <property type="term" value="C:centrosome"/>
    <property type="evidence" value="ECO:0007669"/>
    <property type="project" value="Ensembl"/>
</dbReference>
<dbReference type="InParanoid" id="G1P2A6"/>
<name>G1P2A6_MYOLU</name>
<dbReference type="Ensembl" id="ENSMLUT00000004386.2">
    <property type="protein sequence ID" value="ENSMLUP00000003990.2"/>
    <property type="gene ID" value="ENSMLUG00000004389.2"/>
</dbReference>
<evidence type="ECO:0000313" key="6">
    <source>
        <dbReference type="Proteomes" id="UP000001074"/>
    </source>
</evidence>
<evidence type="ECO:0000256" key="4">
    <source>
        <dbReference type="SAM" id="Coils"/>
    </source>
</evidence>
<dbReference type="EMBL" id="AAPE02022650">
    <property type="status" value="NOT_ANNOTATED_CDS"/>
    <property type="molecule type" value="Genomic_DNA"/>
</dbReference>
<evidence type="ECO:0000313" key="5">
    <source>
        <dbReference type="Ensembl" id="ENSMLUP00000003990.2"/>
    </source>
</evidence>
<reference evidence="5" key="3">
    <citation type="submission" date="2025-09" db="UniProtKB">
        <authorList>
            <consortium name="Ensembl"/>
        </authorList>
    </citation>
    <scope>IDENTIFICATION</scope>
</reference>
<dbReference type="AlphaFoldDB" id="G1P2A6"/>
<evidence type="ECO:0000256" key="1">
    <source>
        <dbReference type="ARBA" id="ARBA00007791"/>
    </source>
</evidence>
<gene>
    <name evidence="5" type="primary">ENTR1</name>
</gene>
<keyword evidence="3 4" id="KW-0175">Coiled coil</keyword>
<dbReference type="GO" id="GO:0045724">
    <property type="term" value="P:positive regulation of cilium assembly"/>
    <property type="evidence" value="ECO:0007669"/>
    <property type="project" value="Ensembl"/>
</dbReference>
<feature type="coiled-coil region" evidence="4">
    <location>
        <begin position="218"/>
        <end position="266"/>
    </location>
</feature>